<gene>
    <name evidence="1" type="ORF">PAHAL_4G086400</name>
</gene>
<proteinExistence type="predicted"/>
<sequence length="142" mass="15630">MAGGSDEYYDALILMRRVAAAGGNRLATVPPDSADPFARGPCSADDFNRNSATNQLNTRARMAAAQMGIATLSDISGIDTHAFDRTVLDAGDRRLYFHVAYSGKMPYKTKRFFFAELVGNRGPERVTIVIKLRGGRKHYYCC</sequence>
<reference evidence="1" key="1">
    <citation type="submission" date="2018-04" db="EMBL/GenBank/DDBJ databases">
        <title>WGS assembly of Panicum hallii.</title>
        <authorList>
            <person name="Lovell J."/>
            <person name="Jenkins J."/>
            <person name="Lowry D."/>
            <person name="Mamidi S."/>
            <person name="Sreedasyam A."/>
            <person name="Weng X."/>
            <person name="Barry K."/>
            <person name="Bonette J."/>
            <person name="Campitelli B."/>
            <person name="Daum C."/>
            <person name="Gordon S."/>
            <person name="Gould B."/>
            <person name="Lipzen A."/>
            <person name="Macqueen A."/>
            <person name="Palacio-Mejia J."/>
            <person name="Plott C."/>
            <person name="Shakirov E."/>
            <person name="Shu S."/>
            <person name="Yoshinaga Y."/>
            <person name="Zane M."/>
            <person name="Rokhsar D."/>
            <person name="Grimwood J."/>
            <person name="Schmutz J."/>
            <person name="Juenger T."/>
        </authorList>
    </citation>
    <scope>NUCLEOTIDE SEQUENCE [LARGE SCALE GENOMIC DNA]</scope>
    <source>
        <strain evidence="1">FIL2</strain>
    </source>
</reference>
<dbReference type="EMBL" id="CM008049">
    <property type="protein sequence ID" value="PVH47554.1"/>
    <property type="molecule type" value="Genomic_DNA"/>
</dbReference>
<name>A0A2T8JCA4_9POAL</name>
<organism evidence="1">
    <name type="scientific">Panicum hallii</name>
    <dbReference type="NCBI Taxonomy" id="206008"/>
    <lineage>
        <taxon>Eukaryota</taxon>
        <taxon>Viridiplantae</taxon>
        <taxon>Streptophyta</taxon>
        <taxon>Embryophyta</taxon>
        <taxon>Tracheophyta</taxon>
        <taxon>Spermatophyta</taxon>
        <taxon>Magnoliopsida</taxon>
        <taxon>Liliopsida</taxon>
        <taxon>Poales</taxon>
        <taxon>Poaceae</taxon>
        <taxon>PACMAD clade</taxon>
        <taxon>Panicoideae</taxon>
        <taxon>Panicodae</taxon>
        <taxon>Paniceae</taxon>
        <taxon>Panicinae</taxon>
        <taxon>Panicum</taxon>
        <taxon>Panicum sect. Panicum</taxon>
    </lineage>
</organism>
<protein>
    <submittedName>
        <fullName evidence="1">Uncharacterized protein</fullName>
    </submittedName>
</protein>
<accession>A0A2T8JCA4</accession>
<dbReference type="Proteomes" id="UP000243499">
    <property type="component" value="Chromosome 4"/>
</dbReference>
<dbReference type="Gramene" id="PVH47554">
    <property type="protein sequence ID" value="PVH47554"/>
    <property type="gene ID" value="PAHAL_4G086400"/>
</dbReference>
<dbReference type="AlphaFoldDB" id="A0A2T8JCA4"/>
<evidence type="ECO:0000313" key="1">
    <source>
        <dbReference type="EMBL" id="PVH47554.1"/>
    </source>
</evidence>